<reference evidence="1 2" key="1">
    <citation type="submission" date="2018-03" db="EMBL/GenBank/DDBJ databases">
        <title>Pantoea intestinalis SRCM103226 isolated form the mealworm.</title>
        <authorList>
            <person name="Jeong D.-Y."/>
            <person name="Kim J.W."/>
        </authorList>
    </citation>
    <scope>NUCLEOTIDE SEQUENCE [LARGE SCALE GENOMIC DNA]</scope>
    <source>
        <strain evidence="1 2">SRCM103226</strain>
    </source>
</reference>
<proteinExistence type="predicted"/>
<name>A0A6P1Q143_9GAMM</name>
<dbReference type="AlphaFoldDB" id="A0A6P1Q143"/>
<dbReference type="KEGG" id="mint:C7M51_02121"/>
<protein>
    <submittedName>
        <fullName evidence="1">Uncharacterized protein</fullName>
    </submittedName>
</protein>
<gene>
    <name evidence="1" type="ORF">C7M51_02121</name>
</gene>
<organism evidence="1 2">
    <name type="scientific">Mixta intestinalis</name>
    <dbReference type="NCBI Taxonomy" id="1615494"/>
    <lineage>
        <taxon>Bacteria</taxon>
        <taxon>Pseudomonadati</taxon>
        <taxon>Pseudomonadota</taxon>
        <taxon>Gammaproteobacteria</taxon>
        <taxon>Enterobacterales</taxon>
        <taxon>Erwiniaceae</taxon>
        <taxon>Mixta</taxon>
    </lineage>
</organism>
<evidence type="ECO:0000313" key="1">
    <source>
        <dbReference type="EMBL" id="QHM71829.1"/>
    </source>
</evidence>
<dbReference type="Proteomes" id="UP000464053">
    <property type="component" value="Chromosome"/>
</dbReference>
<dbReference type="RefSeq" id="WP_160621765.1">
    <property type="nucleotide sequence ID" value="NZ_CP028271.1"/>
</dbReference>
<keyword evidence="2" id="KW-1185">Reference proteome</keyword>
<accession>A0A6P1Q143</accession>
<evidence type="ECO:0000313" key="2">
    <source>
        <dbReference type="Proteomes" id="UP000464053"/>
    </source>
</evidence>
<dbReference type="EMBL" id="CP028271">
    <property type="protein sequence ID" value="QHM71829.1"/>
    <property type="molecule type" value="Genomic_DNA"/>
</dbReference>
<sequence>MYDELKDDINAAFKTDEFICFEKKNTNANCDFLLPFVSSENDKPKEKILWSEVLEKENDILGSIFSWYECDICFHYLFPTILQHCLENNFSDDDVLMCLMDRFSPSFFEYGDCSYFNEFSNLSKFQRDVVKDFLLLLESKNTSFQESCTSALSALDWLNSRDKLVEIISFNFSKENLFLIEDITSEQEKEGDFLRHTLFNINWSELATKNNLLLASVIDDYPLLSNKAFLYFIPACMIATLYDFFDEDSNIPFNTIHNICYANQRNLKDKFIFEKFNIFSLDQKKAVQAFLELILKTGRSEKFDRRKIMISLMEFWAK</sequence>